<dbReference type="Gene3D" id="3.40.50.1000">
    <property type="entry name" value="HAD superfamily/HAD-like"/>
    <property type="match status" value="1"/>
</dbReference>
<keyword evidence="13" id="KW-0406">Ion transport</keyword>
<evidence type="ECO:0000313" key="18">
    <source>
        <dbReference type="Proteomes" id="UP000229366"/>
    </source>
</evidence>
<comment type="subcellular location">
    <subcellularLocation>
        <location evidence="1">Cell membrane</location>
        <topology evidence="1">Multi-pass membrane protein</topology>
    </subcellularLocation>
</comment>
<evidence type="ECO:0000256" key="5">
    <source>
        <dbReference type="ARBA" id="ARBA00022553"/>
    </source>
</evidence>
<dbReference type="Gene3D" id="2.70.150.10">
    <property type="entry name" value="Calcium-transporting ATPase, cytoplasmic transduction domain A"/>
    <property type="match status" value="1"/>
</dbReference>
<reference evidence="17 18" key="1">
    <citation type="submission" date="2017-11" db="EMBL/GenBank/DDBJ databases">
        <title>Genomic Encyclopedia of Type Strains, Phase III (KMG-III): the genomes of soil and plant-associated and newly described type strains.</title>
        <authorList>
            <person name="Whitman W."/>
        </authorList>
    </citation>
    <scope>NUCLEOTIDE SEQUENCE [LARGE SCALE GENOMIC DNA]</scope>
    <source>
        <strain evidence="17 18">UB-Domo-W1</strain>
    </source>
</reference>
<dbReference type="InterPro" id="IPR036412">
    <property type="entry name" value="HAD-like_sf"/>
</dbReference>
<dbReference type="InterPro" id="IPR023298">
    <property type="entry name" value="ATPase_P-typ_TM_dom_sf"/>
</dbReference>
<dbReference type="GO" id="GO:0005507">
    <property type="term" value="F:copper ion binding"/>
    <property type="evidence" value="ECO:0007669"/>
    <property type="project" value="TreeGrafter"/>
</dbReference>
<dbReference type="Gene3D" id="3.40.1110.10">
    <property type="entry name" value="Calcium-transporting ATPase, cytoplasmic domain N"/>
    <property type="match status" value="1"/>
</dbReference>
<dbReference type="SUPFAM" id="SSF81665">
    <property type="entry name" value="Calcium ATPase, transmembrane domain M"/>
    <property type="match status" value="1"/>
</dbReference>
<accession>A0A2M8VJ60</accession>
<evidence type="ECO:0000256" key="2">
    <source>
        <dbReference type="ARBA" id="ARBA00006024"/>
    </source>
</evidence>
<evidence type="ECO:0000256" key="6">
    <source>
        <dbReference type="ARBA" id="ARBA00022692"/>
    </source>
</evidence>
<evidence type="ECO:0000256" key="13">
    <source>
        <dbReference type="ARBA" id="ARBA00023065"/>
    </source>
</evidence>
<dbReference type="Pfam" id="PF00122">
    <property type="entry name" value="E1-E2_ATPase"/>
    <property type="match status" value="1"/>
</dbReference>
<dbReference type="InterPro" id="IPR036163">
    <property type="entry name" value="HMA_dom_sf"/>
</dbReference>
<comment type="caution">
    <text evidence="17">The sequence shown here is derived from an EMBL/GenBank/DDBJ whole genome shotgun (WGS) entry which is preliminary data.</text>
</comment>
<sequence>MIQEGLTNQLRKRLRFKTIDWCFTGPCAVFHFAFESTLTYKKHPTFDLDQKDLIYSLDNDFMSKELASTCYHCLSAIEPKELVEASLSGVIHQFCCAGCMAIAQTIHRDGLSIFYSKRSQVNIKPEAYLALNEIPEKLKPYDDLSLRNRFTRPYGDAGVLETTLRLEKIRCAACVWLCEHHLRRLVGVLDIQINYVTQKVMVRFSPEKISLARLLFEIERIGYEAWPFEPSLLIERAKEERRSLLARLGVALLGTMQVMMYAWPTYVGADIASEHGLLLNWTSWALTVPVIIYSAGPIFQTAWRSMQSFHKTHILGMDVPIALALALAFTVGTINLMSGTGQIYFDSITMFVAFILAARYVELLARQDAQGGAEALAKQLPAICDHLTNYPGSTQVTIVPVVNCRPGDVLRVSPGDIIPVDGILIENESALDESLLSGESKPVYKRIGDAVYAGTHNILNPLLMRVDAVGQSTRIAGIAALLDKALLTKPRMVSLAEKWAGYFVLCLILTAFITSAVWLWIDPSKAWTVLVSVLVVSCPCALSLAVPTAVAAAQGAVTKQGLLIIRGHVMEELANVTDLVLDKTGTLTMGLPELLEIVYHRNTHTRHDVLALAAGLESGQRHPLALALLRVAEKELKCPLTLAKPVMNHLGQGLSSGPYRLGSASWIGVKKIAKLGPYGEVHLSDASGLIASFIFLDTPRAGLESLLKAARSRGIHVHLVSGDDPNTVAWWASHVGIKSYVGGCTPQGKYEYIEGLQKQGALVWAIGDGVNDAPLLARASVSVAIGSGAPLAAAGADAVLTASSLEPLARALLLADKTQIIIKQNLLWALIYNLIAIPFAMMGLVNPWIAGVGMSLSSLAVTLNAWRLRKA</sequence>
<keyword evidence="6 15" id="KW-0812">Transmembrane</keyword>
<evidence type="ECO:0000256" key="15">
    <source>
        <dbReference type="RuleBase" id="RU362081"/>
    </source>
</evidence>
<dbReference type="InterPro" id="IPR018303">
    <property type="entry name" value="ATPase_P-typ_P_site"/>
</dbReference>
<organism evidence="17 18">
    <name type="scientific">Polynucleobacter brandtiae</name>
    <dbReference type="NCBI Taxonomy" id="1938816"/>
    <lineage>
        <taxon>Bacteria</taxon>
        <taxon>Pseudomonadati</taxon>
        <taxon>Pseudomonadota</taxon>
        <taxon>Betaproteobacteria</taxon>
        <taxon>Burkholderiales</taxon>
        <taxon>Burkholderiaceae</taxon>
        <taxon>Polynucleobacter</taxon>
    </lineage>
</organism>
<dbReference type="InterPro" id="IPR006121">
    <property type="entry name" value="HMA_dom"/>
</dbReference>
<dbReference type="InterPro" id="IPR059000">
    <property type="entry name" value="ATPase_P-type_domA"/>
</dbReference>
<evidence type="ECO:0000259" key="16">
    <source>
        <dbReference type="PROSITE" id="PS50846"/>
    </source>
</evidence>
<evidence type="ECO:0000313" key="17">
    <source>
        <dbReference type="EMBL" id="PJI77042.1"/>
    </source>
</evidence>
<feature type="transmembrane region" description="Helical" evidence="15">
    <location>
        <begin position="343"/>
        <end position="361"/>
    </location>
</feature>
<dbReference type="EMBL" id="PGTX01000004">
    <property type="protein sequence ID" value="PJI77042.1"/>
    <property type="molecule type" value="Genomic_DNA"/>
</dbReference>
<dbReference type="InterPro" id="IPR008250">
    <property type="entry name" value="ATPase_P-typ_transduc_dom_A_sf"/>
</dbReference>
<dbReference type="SUPFAM" id="SSF56784">
    <property type="entry name" value="HAD-like"/>
    <property type="match status" value="1"/>
</dbReference>
<keyword evidence="14 15" id="KW-0472">Membrane</keyword>
<dbReference type="PANTHER" id="PTHR43520">
    <property type="entry name" value="ATP7, ISOFORM B"/>
    <property type="match status" value="1"/>
</dbReference>
<evidence type="ECO:0000256" key="11">
    <source>
        <dbReference type="ARBA" id="ARBA00022967"/>
    </source>
</evidence>
<dbReference type="Pfam" id="PF00403">
    <property type="entry name" value="HMA"/>
    <property type="match status" value="1"/>
</dbReference>
<dbReference type="Gene3D" id="1.20.1110.10">
    <property type="entry name" value="Calcium-transporting ATPase, transmembrane domain"/>
    <property type="match status" value="1"/>
</dbReference>
<dbReference type="GO" id="GO:0055070">
    <property type="term" value="P:copper ion homeostasis"/>
    <property type="evidence" value="ECO:0007669"/>
    <property type="project" value="TreeGrafter"/>
</dbReference>
<keyword evidence="8 15" id="KW-0547">Nucleotide-binding</keyword>
<feature type="domain" description="HMA" evidence="16">
    <location>
        <begin position="160"/>
        <end position="226"/>
    </location>
</feature>
<protein>
    <submittedName>
        <fullName evidence="17">Cu2+-exporting ATPase</fullName>
    </submittedName>
</protein>
<feature type="transmembrane region" description="Helical" evidence="15">
    <location>
        <begin position="527"/>
        <end position="553"/>
    </location>
</feature>
<evidence type="ECO:0000256" key="9">
    <source>
        <dbReference type="ARBA" id="ARBA00022840"/>
    </source>
</evidence>
<dbReference type="AlphaFoldDB" id="A0A2M8VJ60"/>
<feature type="transmembrane region" description="Helical" evidence="15">
    <location>
        <begin position="244"/>
        <end position="263"/>
    </location>
</feature>
<dbReference type="Proteomes" id="UP000229366">
    <property type="component" value="Unassembled WGS sequence"/>
</dbReference>
<proteinExistence type="inferred from homology"/>
<feature type="transmembrane region" description="Helical" evidence="15">
    <location>
        <begin position="848"/>
        <end position="866"/>
    </location>
</feature>
<dbReference type="PROSITE" id="PS00154">
    <property type="entry name" value="ATPASE_E1_E2"/>
    <property type="match status" value="1"/>
</dbReference>
<keyword evidence="10" id="KW-0460">Magnesium</keyword>
<dbReference type="GO" id="GO:0016887">
    <property type="term" value="F:ATP hydrolysis activity"/>
    <property type="evidence" value="ECO:0007669"/>
    <property type="project" value="InterPro"/>
</dbReference>
<feature type="transmembrane region" description="Helical" evidence="15">
    <location>
        <begin position="283"/>
        <end position="303"/>
    </location>
</feature>
<keyword evidence="3" id="KW-0813">Transport</keyword>
<evidence type="ECO:0000256" key="7">
    <source>
        <dbReference type="ARBA" id="ARBA00022723"/>
    </source>
</evidence>
<dbReference type="InterPro" id="IPR027256">
    <property type="entry name" value="P-typ_ATPase_IB"/>
</dbReference>
<dbReference type="SUPFAM" id="SSF81653">
    <property type="entry name" value="Calcium ATPase, transduction domain A"/>
    <property type="match status" value="1"/>
</dbReference>
<dbReference type="PANTHER" id="PTHR43520:SF5">
    <property type="entry name" value="CATION-TRANSPORTING P-TYPE ATPASE-RELATED"/>
    <property type="match status" value="1"/>
</dbReference>
<keyword evidence="7 15" id="KW-0479">Metal-binding</keyword>
<comment type="similarity">
    <text evidence="2 15">Belongs to the cation transport ATPase (P-type) (TC 3.A.3) family. Type IB subfamily.</text>
</comment>
<dbReference type="InterPro" id="IPR023299">
    <property type="entry name" value="ATPase_P-typ_cyto_dom_N"/>
</dbReference>
<dbReference type="NCBIfam" id="TIGR01525">
    <property type="entry name" value="ATPase-IB_hvy"/>
    <property type="match status" value="1"/>
</dbReference>
<feature type="transmembrane region" description="Helical" evidence="15">
    <location>
        <begin position="315"/>
        <end position="337"/>
    </location>
</feature>
<dbReference type="SUPFAM" id="SSF55008">
    <property type="entry name" value="HMA, heavy metal-associated domain"/>
    <property type="match status" value="1"/>
</dbReference>
<dbReference type="GO" id="GO:0005524">
    <property type="term" value="F:ATP binding"/>
    <property type="evidence" value="ECO:0007669"/>
    <property type="project" value="UniProtKB-UniRule"/>
</dbReference>
<keyword evidence="12 15" id="KW-1133">Transmembrane helix</keyword>
<keyword evidence="9 15" id="KW-0067">ATP-binding</keyword>
<dbReference type="Pfam" id="PF12156">
    <property type="entry name" value="ATPase-cat_bd"/>
    <property type="match status" value="1"/>
</dbReference>
<evidence type="ECO:0000256" key="10">
    <source>
        <dbReference type="ARBA" id="ARBA00022842"/>
    </source>
</evidence>
<gene>
    <name evidence="17" type="ORF">B0G85_1640</name>
</gene>
<feature type="transmembrane region" description="Helical" evidence="15">
    <location>
        <begin position="499"/>
        <end position="521"/>
    </location>
</feature>
<dbReference type="Pfam" id="PF00702">
    <property type="entry name" value="Hydrolase"/>
    <property type="match status" value="1"/>
</dbReference>
<dbReference type="PROSITE" id="PS50846">
    <property type="entry name" value="HMA_2"/>
    <property type="match status" value="1"/>
</dbReference>
<keyword evidence="11" id="KW-1278">Translocase</keyword>
<name>A0A2M8VJ60_9BURK</name>
<dbReference type="InterPro" id="IPR023214">
    <property type="entry name" value="HAD_sf"/>
</dbReference>
<dbReference type="NCBIfam" id="TIGR01494">
    <property type="entry name" value="ATPase_P-type"/>
    <property type="match status" value="2"/>
</dbReference>
<evidence type="ECO:0000256" key="12">
    <source>
        <dbReference type="ARBA" id="ARBA00022989"/>
    </source>
</evidence>
<evidence type="ECO:0000256" key="3">
    <source>
        <dbReference type="ARBA" id="ARBA00022448"/>
    </source>
</evidence>
<dbReference type="GO" id="GO:0043682">
    <property type="term" value="F:P-type divalent copper transporter activity"/>
    <property type="evidence" value="ECO:0007669"/>
    <property type="project" value="TreeGrafter"/>
</dbReference>
<evidence type="ECO:0000256" key="8">
    <source>
        <dbReference type="ARBA" id="ARBA00022741"/>
    </source>
</evidence>
<keyword evidence="4 15" id="KW-1003">Cell membrane</keyword>
<dbReference type="Gene3D" id="3.30.70.100">
    <property type="match status" value="1"/>
</dbReference>
<dbReference type="NCBIfam" id="TIGR01511">
    <property type="entry name" value="ATPase-IB1_Cu"/>
    <property type="match status" value="1"/>
</dbReference>
<dbReference type="GO" id="GO:0005886">
    <property type="term" value="C:plasma membrane"/>
    <property type="evidence" value="ECO:0007669"/>
    <property type="project" value="UniProtKB-SubCell"/>
</dbReference>
<evidence type="ECO:0000256" key="1">
    <source>
        <dbReference type="ARBA" id="ARBA00004651"/>
    </source>
</evidence>
<evidence type="ECO:0000256" key="4">
    <source>
        <dbReference type="ARBA" id="ARBA00022475"/>
    </source>
</evidence>
<dbReference type="PRINTS" id="PR00119">
    <property type="entry name" value="CATATPASE"/>
</dbReference>
<feature type="transmembrane region" description="Helical" evidence="15">
    <location>
        <begin position="826"/>
        <end position="842"/>
    </location>
</feature>
<evidence type="ECO:0000256" key="14">
    <source>
        <dbReference type="ARBA" id="ARBA00023136"/>
    </source>
</evidence>
<dbReference type="InterPro" id="IPR001757">
    <property type="entry name" value="P_typ_ATPase"/>
</dbReference>
<keyword evidence="18" id="KW-1185">Reference proteome</keyword>
<keyword evidence="5" id="KW-0597">Phosphoprotein</keyword>
<dbReference type="InterPro" id="IPR021993">
    <property type="entry name" value="ATPase-cat-bd"/>
</dbReference>